<protein>
    <recommendedName>
        <fullName evidence="6">MARVEL domain-containing protein</fullName>
    </recommendedName>
</protein>
<keyword evidence="3 5" id="KW-1133">Transmembrane helix</keyword>
<evidence type="ECO:0000313" key="8">
    <source>
        <dbReference type="EMBL" id="GHP03952.1"/>
    </source>
</evidence>
<dbReference type="GO" id="GO:0016020">
    <property type="term" value="C:membrane"/>
    <property type="evidence" value="ECO:0007669"/>
    <property type="project" value="UniProtKB-SubCell"/>
</dbReference>
<dbReference type="InterPro" id="IPR008253">
    <property type="entry name" value="Marvel"/>
</dbReference>
<feature type="transmembrane region" description="Helical" evidence="5">
    <location>
        <begin position="47"/>
        <end position="69"/>
    </location>
</feature>
<feature type="transmembrane region" description="Helical" evidence="5">
    <location>
        <begin position="118"/>
        <end position="138"/>
    </location>
</feature>
<reference evidence="7" key="2">
    <citation type="submission" date="2021-01" db="EMBL/GenBank/DDBJ databases">
        <authorList>
            <person name="Corre E."/>
            <person name="Pelletier E."/>
            <person name="Niang G."/>
            <person name="Scheremetjew M."/>
            <person name="Finn R."/>
            <person name="Kale V."/>
            <person name="Holt S."/>
            <person name="Cochrane G."/>
            <person name="Meng A."/>
            <person name="Brown T."/>
            <person name="Cohen L."/>
        </authorList>
    </citation>
    <scope>NUCLEOTIDE SEQUENCE</scope>
    <source>
        <strain evidence="7">RCC251</strain>
    </source>
</reference>
<evidence type="ECO:0000259" key="6">
    <source>
        <dbReference type="PROSITE" id="PS51225"/>
    </source>
</evidence>
<feature type="transmembrane region" description="Helical" evidence="5">
    <location>
        <begin position="12"/>
        <end position="35"/>
    </location>
</feature>
<name>A0A6U0D3A1_9CHLO</name>
<keyword evidence="2 5" id="KW-0812">Transmembrane</keyword>
<proteinExistence type="predicted"/>
<evidence type="ECO:0000256" key="5">
    <source>
        <dbReference type="SAM" id="Phobius"/>
    </source>
</evidence>
<evidence type="ECO:0000313" key="9">
    <source>
        <dbReference type="Proteomes" id="UP000660262"/>
    </source>
</evidence>
<evidence type="ECO:0000256" key="1">
    <source>
        <dbReference type="ARBA" id="ARBA00004141"/>
    </source>
</evidence>
<dbReference type="Pfam" id="PF01284">
    <property type="entry name" value="MARVEL"/>
    <property type="match status" value="1"/>
</dbReference>
<keyword evidence="4 5" id="KW-0472">Membrane</keyword>
<feature type="transmembrane region" description="Helical" evidence="5">
    <location>
        <begin position="90"/>
        <end position="112"/>
    </location>
</feature>
<keyword evidence="9" id="KW-1185">Reference proteome</keyword>
<evidence type="ECO:0000256" key="3">
    <source>
        <dbReference type="ARBA" id="ARBA00022989"/>
    </source>
</evidence>
<dbReference type="EMBL" id="BNJQ01000006">
    <property type="protein sequence ID" value="GHP03952.1"/>
    <property type="molecule type" value="Genomic_DNA"/>
</dbReference>
<gene>
    <name evidence="7" type="ORF">PPRO1472_LOCUS1691</name>
    <name evidence="8" type="ORF">PPROV_000270600</name>
</gene>
<organism evidence="7">
    <name type="scientific">Pycnococcus provasolii</name>
    <dbReference type="NCBI Taxonomy" id="41880"/>
    <lineage>
        <taxon>Eukaryota</taxon>
        <taxon>Viridiplantae</taxon>
        <taxon>Chlorophyta</taxon>
        <taxon>Pseudoscourfieldiophyceae</taxon>
        <taxon>Pseudoscourfieldiales</taxon>
        <taxon>Pycnococcaceae</taxon>
        <taxon>Pycnococcus</taxon>
    </lineage>
</organism>
<dbReference type="EMBL" id="HBDW01002421">
    <property type="protein sequence ID" value="CAD8218248.1"/>
    <property type="molecule type" value="Transcribed_RNA"/>
</dbReference>
<evidence type="ECO:0000256" key="2">
    <source>
        <dbReference type="ARBA" id="ARBA00022692"/>
    </source>
</evidence>
<accession>A0A6U0D3A1</accession>
<dbReference type="AlphaFoldDB" id="A0A6U0D3A1"/>
<dbReference type="PROSITE" id="PS51225">
    <property type="entry name" value="MARVEL"/>
    <property type="match status" value="1"/>
</dbReference>
<feature type="domain" description="MARVEL" evidence="6">
    <location>
        <begin position="11"/>
        <end position="144"/>
    </location>
</feature>
<comment type="subcellular location">
    <subcellularLocation>
        <location evidence="1">Membrane</location>
        <topology evidence="1">Multi-pass membrane protein</topology>
    </subcellularLocation>
</comment>
<sequence>MALAVEVDPTVVSSFAFLLLVFEWFTALVAFSTVAAAPHSNEGPLQFVIFTGVCVWLVSAYIALIYVFTQREENKAGILNLPLETWMKAEFVYFALFSFFSFVSFICAAAHTHGNSNIKAGAAFMFFNMLAMIGSAIMSNEEIKQQQANEANSTYIGVNPSA</sequence>
<evidence type="ECO:0000256" key="4">
    <source>
        <dbReference type="ARBA" id="ARBA00023136"/>
    </source>
</evidence>
<reference evidence="8" key="1">
    <citation type="submission" date="2020-10" db="EMBL/GenBank/DDBJ databases">
        <title>Unveiling of a novel bifunctional photoreceptor, Dualchrome1, isolated from a cosmopolitan green alga.</title>
        <authorList>
            <person name="Suzuki S."/>
            <person name="Kawachi M."/>
        </authorList>
    </citation>
    <scope>NUCLEOTIDE SEQUENCE</scope>
    <source>
        <strain evidence="8">NIES 2893</strain>
    </source>
</reference>
<evidence type="ECO:0000313" key="7">
    <source>
        <dbReference type="EMBL" id="CAD8218248.1"/>
    </source>
</evidence>
<dbReference type="Proteomes" id="UP000660262">
    <property type="component" value="Unassembled WGS sequence"/>
</dbReference>